<dbReference type="CDD" id="cd17323">
    <property type="entry name" value="MFS_Tpo1_MDR_like"/>
    <property type="match status" value="1"/>
</dbReference>
<reference evidence="13 14" key="1">
    <citation type="submission" date="2017-03" db="EMBL/GenBank/DDBJ databases">
        <title>Genomes of endolithic fungi from Antarctica.</title>
        <authorList>
            <person name="Coleine C."/>
            <person name="Masonjones S."/>
            <person name="Stajich J.E."/>
        </authorList>
    </citation>
    <scope>NUCLEOTIDE SEQUENCE [LARGE SCALE GENOMIC DNA]</scope>
    <source>
        <strain evidence="13 14">CCFEE 5187</strain>
    </source>
</reference>
<evidence type="ECO:0000256" key="1">
    <source>
        <dbReference type="ARBA" id="ARBA00004141"/>
    </source>
</evidence>
<accession>A0A4U0WPU6</accession>
<dbReference type="GO" id="GO:0051082">
    <property type="term" value="F:unfolded protein binding"/>
    <property type="evidence" value="ECO:0007669"/>
    <property type="project" value="InterPro"/>
</dbReference>
<dbReference type="InterPro" id="IPR002777">
    <property type="entry name" value="PFD_beta-like"/>
</dbReference>
<evidence type="ECO:0000256" key="4">
    <source>
        <dbReference type="ARBA" id="ARBA00022692"/>
    </source>
</evidence>
<feature type="domain" description="Major facilitator superfamily (MFS) profile" evidence="12">
    <location>
        <begin position="296"/>
        <end position="726"/>
    </location>
</feature>
<dbReference type="OrthoDB" id="5141738at2759"/>
<dbReference type="Pfam" id="PF01920">
    <property type="entry name" value="Prefoldin_2"/>
    <property type="match status" value="1"/>
</dbReference>
<evidence type="ECO:0000259" key="12">
    <source>
        <dbReference type="PROSITE" id="PS50850"/>
    </source>
</evidence>
<dbReference type="STRING" id="331657.A0A4U0WPU6"/>
<evidence type="ECO:0000256" key="5">
    <source>
        <dbReference type="ARBA" id="ARBA00022989"/>
    </source>
</evidence>
<dbReference type="FunFam" id="1.10.287.370:FF:000005">
    <property type="entry name" value="Prefoldin subunit 4"/>
    <property type="match status" value="1"/>
</dbReference>
<dbReference type="AlphaFoldDB" id="A0A4U0WPU6"/>
<feature type="transmembrane region" description="Helical" evidence="11">
    <location>
        <begin position="388"/>
        <end position="410"/>
    </location>
</feature>
<evidence type="ECO:0000256" key="7">
    <source>
        <dbReference type="ARBA" id="ARBA00023186"/>
    </source>
</evidence>
<feature type="transmembrane region" description="Helical" evidence="11">
    <location>
        <begin position="294"/>
        <end position="321"/>
    </location>
</feature>
<dbReference type="EMBL" id="NAJN01001369">
    <property type="protein sequence ID" value="TKA63665.1"/>
    <property type="molecule type" value="Genomic_DNA"/>
</dbReference>
<dbReference type="GO" id="GO:0022857">
    <property type="term" value="F:transmembrane transporter activity"/>
    <property type="evidence" value="ECO:0007669"/>
    <property type="project" value="InterPro"/>
</dbReference>
<feature type="transmembrane region" description="Helical" evidence="11">
    <location>
        <begin position="632"/>
        <end position="656"/>
    </location>
</feature>
<comment type="function">
    <text evidence="8">Binds specifically to cytosolic chaperonin (c-CPN) and transfers target proteins to it. Binds to nascent polypeptide chain and promotes folding in an environment in which there are many competing pathways for nonnative proteins.</text>
</comment>
<dbReference type="InterPro" id="IPR020846">
    <property type="entry name" value="MFS_dom"/>
</dbReference>
<organism evidence="13 14">
    <name type="scientific">Cryomyces minteri</name>
    <dbReference type="NCBI Taxonomy" id="331657"/>
    <lineage>
        <taxon>Eukaryota</taxon>
        <taxon>Fungi</taxon>
        <taxon>Dikarya</taxon>
        <taxon>Ascomycota</taxon>
        <taxon>Pezizomycotina</taxon>
        <taxon>Dothideomycetes</taxon>
        <taxon>Dothideomycetes incertae sedis</taxon>
        <taxon>Cryomyces</taxon>
    </lineage>
</organism>
<feature type="transmembrane region" description="Helical" evidence="11">
    <location>
        <begin position="565"/>
        <end position="586"/>
    </location>
</feature>
<evidence type="ECO:0000256" key="6">
    <source>
        <dbReference type="ARBA" id="ARBA00023136"/>
    </source>
</evidence>
<evidence type="ECO:0000256" key="3">
    <source>
        <dbReference type="ARBA" id="ARBA00008335"/>
    </source>
</evidence>
<name>A0A4U0WPU6_9PEZI</name>
<dbReference type="CDD" id="cd23165">
    <property type="entry name" value="Prefoldin_4"/>
    <property type="match status" value="1"/>
</dbReference>
<gene>
    <name evidence="13" type="ORF">B0A49_04307</name>
</gene>
<dbReference type="PANTHER" id="PTHR23502:SF74">
    <property type="entry name" value="MAJOR FACILITATOR SUPERFAMILY (MFS) PROFILE DOMAIN-CONTAINING PROTEIN"/>
    <property type="match status" value="1"/>
</dbReference>
<dbReference type="Gene3D" id="1.20.1250.20">
    <property type="entry name" value="MFS general substrate transporter like domains"/>
    <property type="match status" value="1"/>
</dbReference>
<evidence type="ECO:0000256" key="11">
    <source>
        <dbReference type="SAM" id="Phobius"/>
    </source>
</evidence>
<feature type="transmembrane region" description="Helical" evidence="11">
    <location>
        <begin position="451"/>
        <end position="479"/>
    </location>
</feature>
<keyword evidence="5 11" id="KW-1133">Transmembrane helix</keyword>
<dbReference type="GO" id="GO:0006457">
    <property type="term" value="P:protein folding"/>
    <property type="evidence" value="ECO:0007669"/>
    <property type="project" value="InterPro"/>
</dbReference>
<proteinExistence type="inferred from homology"/>
<feature type="transmembrane region" description="Helical" evidence="11">
    <location>
        <begin position="521"/>
        <end position="545"/>
    </location>
</feature>
<sequence>MAGETVAGANVKPDSPAEFQVVLAHTFQKLGTVLIAGFDPPFRNDAETHEDEAAVGGDEIEVRREDQDKINKFSRLHQREKLLVEELKTKQKDKEDLEEISNELELADEDEKVPYKIGDSFVSLPLPEVQELLSASTEKIDEEVTLVEEKLSGLREEMQELKVGLYARAVEPTGSRCPHLKSLSDGLSVGHVIKTFTLMVDSEKVERHVGQSPGKSHGQDAPSKQQRQYTKGVVSWHIRLDHEDVDQQAELEREDELEHALPTGSSAGSESKIILSFSHGDVGNPHNWPVRKKVYVVMVGVVTVMNSTIGSSLTAGATAYIAQAFGIKEQAQLVLPTSIYLLGYVLGPLLFGPLSESYGRKYIMIWTFTFFTIFTMACALAPNFVALIIFRFIVGVNASSPVAVVGGMYADIYNDPVTRGRAMAIFMAATTWGPLMGPIISGFISPVSWRWTFWVALVVAGVSWIPLVLMPETYAPIILKGRAQRMKKETGNPNVFASIELEKKGMKQMITVVLTRPIRMFFFEAIVLFTCLYLSLAYAIFYVFFQSYPIIFVGIYGFNYGEEGLAFLPIGVGATIACGLYLYWDYLLQNAKARDAPWSRSEEYRRLPLACLGGPLFVVSLFWVGWTARADIHWIVPTLAAIPFGIGFILLFMALLNYLVDAYNVFAASAMAAASCARSLAGAVLPFAARPMYDKLGVAWACSLLGFLSLGMCVIPFAFIRYGDRIRANSKFCQFLAQKRQEEEEEEERAARAVAAKGAEMIELPEVKR</sequence>
<comment type="similarity">
    <text evidence="3">Belongs to the major facilitator superfamily.</text>
</comment>
<keyword evidence="7" id="KW-0143">Chaperone</keyword>
<keyword evidence="9" id="KW-0175">Coiled coil</keyword>
<keyword evidence="14" id="KW-1185">Reference proteome</keyword>
<keyword evidence="6 11" id="KW-0472">Membrane</keyword>
<dbReference type="Proteomes" id="UP000308768">
    <property type="component" value="Unassembled WGS sequence"/>
</dbReference>
<evidence type="ECO:0000256" key="9">
    <source>
        <dbReference type="SAM" id="Coils"/>
    </source>
</evidence>
<keyword evidence="4 11" id="KW-0812">Transmembrane</keyword>
<dbReference type="InterPro" id="IPR036259">
    <property type="entry name" value="MFS_trans_sf"/>
</dbReference>
<evidence type="ECO:0000256" key="8">
    <source>
        <dbReference type="ARBA" id="ARBA00024667"/>
    </source>
</evidence>
<feature type="transmembrane region" description="Helical" evidence="11">
    <location>
        <begin position="422"/>
        <end position="445"/>
    </location>
</feature>
<dbReference type="FunFam" id="1.20.1250.20:FF:000082">
    <property type="entry name" value="MFS multidrug transporter, putative"/>
    <property type="match status" value="1"/>
</dbReference>
<comment type="caution">
    <text evidence="13">The sequence shown here is derived from an EMBL/GenBank/DDBJ whole genome shotgun (WGS) entry which is preliminary data.</text>
</comment>
<dbReference type="GO" id="GO:0005737">
    <property type="term" value="C:cytoplasm"/>
    <property type="evidence" value="ECO:0007669"/>
    <property type="project" value="UniProtKB-ARBA"/>
</dbReference>
<feature type="coiled-coil region" evidence="9">
    <location>
        <begin position="80"/>
        <end position="110"/>
    </location>
</feature>
<dbReference type="PANTHER" id="PTHR23502">
    <property type="entry name" value="MAJOR FACILITATOR SUPERFAMILY"/>
    <property type="match status" value="1"/>
</dbReference>
<feature type="region of interest" description="Disordered" evidence="10">
    <location>
        <begin position="249"/>
        <end position="268"/>
    </location>
</feature>
<dbReference type="Pfam" id="PF07690">
    <property type="entry name" value="MFS_1"/>
    <property type="match status" value="1"/>
</dbReference>
<evidence type="ECO:0000313" key="14">
    <source>
        <dbReference type="Proteomes" id="UP000308768"/>
    </source>
</evidence>
<dbReference type="Gene3D" id="1.10.287.370">
    <property type="match status" value="1"/>
</dbReference>
<feature type="region of interest" description="Disordered" evidence="10">
    <location>
        <begin position="205"/>
        <end position="227"/>
    </location>
</feature>
<dbReference type="GO" id="GO:0005886">
    <property type="term" value="C:plasma membrane"/>
    <property type="evidence" value="ECO:0007669"/>
    <property type="project" value="TreeGrafter"/>
</dbReference>
<comment type="similarity">
    <text evidence="2">Belongs to the prefoldin subunit beta family.</text>
</comment>
<dbReference type="SUPFAM" id="SSF103473">
    <property type="entry name" value="MFS general substrate transporter"/>
    <property type="match status" value="1"/>
</dbReference>
<evidence type="ECO:0000313" key="13">
    <source>
        <dbReference type="EMBL" id="TKA63665.1"/>
    </source>
</evidence>
<feature type="transmembrane region" description="Helical" evidence="11">
    <location>
        <begin position="697"/>
        <end position="720"/>
    </location>
</feature>
<dbReference type="InterPro" id="IPR009053">
    <property type="entry name" value="Prefoldin"/>
</dbReference>
<dbReference type="InterPro" id="IPR011701">
    <property type="entry name" value="MFS"/>
</dbReference>
<evidence type="ECO:0000256" key="10">
    <source>
        <dbReference type="SAM" id="MobiDB-lite"/>
    </source>
</evidence>
<comment type="subcellular location">
    <subcellularLocation>
        <location evidence="1">Membrane</location>
        <topology evidence="1">Multi-pass membrane protein</topology>
    </subcellularLocation>
</comment>
<feature type="transmembrane region" description="Helical" evidence="11">
    <location>
        <begin position="333"/>
        <end position="351"/>
    </location>
</feature>
<dbReference type="GO" id="GO:0016272">
    <property type="term" value="C:prefoldin complex"/>
    <property type="evidence" value="ECO:0007669"/>
    <property type="project" value="InterPro"/>
</dbReference>
<protein>
    <recommendedName>
        <fullName evidence="12">Major facilitator superfamily (MFS) profile domain-containing protein</fullName>
    </recommendedName>
</protein>
<feature type="transmembrane region" description="Helical" evidence="11">
    <location>
        <begin position="363"/>
        <end position="382"/>
    </location>
</feature>
<feature type="transmembrane region" description="Helical" evidence="11">
    <location>
        <begin position="607"/>
        <end position="626"/>
    </location>
</feature>
<evidence type="ECO:0000256" key="2">
    <source>
        <dbReference type="ARBA" id="ARBA00008045"/>
    </source>
</evidence>
<feature type="transmembrane region" description="Helical" evidence="11">
    <location>
        <begin position="663"/>
        <end position="685"/>
    </location>
</feature>
<dbReference type="PROSITE" id="PS50850">
    <property type="entry name" value="MFS"/>
    <property type="match status" value="1"/>
</dbReference>
<dbReference type="SUPFAM" id="SSF46579">
    <property type="entry name" value="Prefoldin"/>
    <property type="match status" value="1"/>
</dbReference>